<keyword evidence="4" id="KW-0349">Heme</keyword>
<dbReference type="SUPFAM" id="SSF48264">
    <property type="entry name" value="Cytochrome P450"/>
    <property type="match status" value="1"/>
</dbReference>
<evidence type="ECO:0000256" key="2">
    <source>
        <dbReference type="ARBA" id="ARBA00004370"/>
    </source>
</evidence>
<dbReference type="AlphaFoldDB" id="M5BY35"/>
<evidence type="ECO:0000256" key="5">
    <source>
        <dbReference type="ARBA" id="ARBA00022692"/>
    </source>
</evidence>
<evidence type="ECO:0000256" key="6">
    <source>
        <dbReference type="ARBA" id="ARBA00022723"/>
    </source>
</evidence>
<accession>M5BY35</accession>
<dbReference type="PANTHER" id="PTHR46300">
    <property type="entry name" value="P450, PUTATIVE (EUROFUNG)-RELATED-RELATED"/>
    <property type="match status" value="1"/>
</dbReference>
<comment type="caution">
    <text evidence="13">The sequence shown here is derived from an EMBL/GenBank/DDBJ whole genome shotgun (WGS) entry which is preliminary data.</text>
</comment>
<dbReference type="InterPro" id="IPR001128">
    <property type="entry name" value="Cyt_P450"/>
</dbReference>
<evidence type="ECO:0000256" key="4">
    <source>
        <dbReference type="ARBA" id="ARBA00022617"/>
    </source>
</evidence>
<evidence type="ECO:0000256" key="12">
    <source>
        <dbReference type="SAM" id="Phobius"/>
    </source>
</evidence>
<proteinExistence type="inferred from homology"/>
<dbReference type="Proteomes" id="UP000012065">
    <property type="component" value="Unassembled WGS sequence"/>
</dbReference>
<keyword evidence="8" id="KW-0560">Oxidoreductase</keyword>
<dbReference type="GO" id="GO:0005506">
    <property type="term" value="F:iron ion binding"/>
    <property type="evidence" value="ECO:0007669"/>
    <property type="project" value="InterPro"/>
</dbReference>
<dbReference type="GO" id="GO:0004497">
    <property type="term" value="F:monooxygenase activity"/>
    <property type="evidence" value="ECO:0007669"/>
    <property type="project" value="UniProtKB-KW"/>
</dbReference>
<organism evidence="13 14">
    <name type="scientific">Thanatephorus cucumeris (strain AG1-IB / isolate 7/3/14)</name>
    <name type="common">Lettuce bottom rot fungus</name>
    <name type="synonym">Rhizoctonia solani</name>
    <dbReference type="NCBI Taxonomy" id="1108050"/>
    <lineage>
        <taxon>Eukaryota</taxon>
        <taxon>Fungi</taxon>
        <taxon>Dikarya</taxon>
        <taxon>Basidiomycota</taxon>
        <taxon>Agaricomycotina</taxon>
        <taxon>Agaricomycetes</taxon>
        <taxon>Cantharellales</taxon>
        <taxon>Ceratobasidiaceae</taxon>
        <taxon>Rhizoctonia</taxon>
        <taxon>Rhizoctonia solani AG-1</taxon>
    </lineage>
</organism>
<dbReference type="Gene3D" id="1.10.630.10">
    <property type="entry name" value="Cytochrome P450"/>
    <property type="match status" value="1"/>
</dbReference>
<keyword evidence="7 12" id="KW-1133">Transmembrane helix</keyword>
<keyword evidence="5 12" id="KW-0812">Transmembrane</keyword>
<comment type="similarity">
    <text evidence="3">Belongs to the cytochrome P450 family.</text>
</comment>
<sequence length="230" mass="26392">MIELYSMTGSRGILSLYVALASLALVLVQRLTRKLKSSYPPSPSSLPFVGDMFSIPSDHEYLAFTKLGEQLKSDIVYLEILGHKYIILNSVGAASEILEKRAALHLDRPPMPMVKDPNLMNWSRAVVFIEYNNTWRKYRRIMDNWLNPRSVIQFDELQEKQALLLLQRLLAATKHTQPFEHVKNEFFFAMGSLMFQLAYGYQPQTPEDKFFKELELAMHSVVSAGTQTSK</sequence>
<comment type="cofactor">
    <cofactor evidence="1">
        <name>heme</name>
        <dbReference type="ChEBI" id="CHEBI:30413"/>
    </cofactor>
</comment>
<keyword evidence="10" id="KW-0503">Monooxygenase</keyword>
<dbReference type="EMBL" id="CAOJ01009411">
    <property type="protein sequence ID" value="CCO32159.1"/>
    <property type="molecule type" value="Genomic_DNA"/>
</dbReference>
<gene>
    <name evidence="13" type="ORF">BN14_06213</name>
</gene>
<dbReference type="Pfam" id="PF00067">
    <property type="entry name" value="p450"/>
    <property type="match status" value="1"/>
</dbReference>
<evidence type="ECO:0000256" key="9">
    <source>
        <dbReference type="ARBA" id="ARBA00023004"/>
    </source>
</evidence>
<evidence type="ECO:0000313" key="13">
    <source>
        <dbReference type="EMBL" id="CCO32159.1"/>
    </source>
</evidence>
<keyword evidence="11 12" id="KW-0472">Membrane</keyword>
<feature type="transmembrane region" description="Helical" evidence="12">
    <location>
        <begin position="12"/>
        <end position="28"/>
    </location>
</feature>
<evidence type="ECO:0000256" key="10">
    <source>
        <dbReference type="ARBA" id="ARBA00023033"/>
    </source>
</evidence>
<reference evidence="13 14" key="1">
    <citation type="journal article" date="2013" name="J. Biotechnol.">
        <title>Establishment and interpretation of the genome sequence of the phytopathogenic fungus Rhizoctonia solani AG1-IB isolate 7/3/14.</title>
        <authorList>
            <person name="Wibberg D.W."/>
            <person name="Jelonek L.J."/>
            <person name="Rupp O.R."/>
            <person name="Hennig M.H."/>
            <person name="Eikmeyer F.E."/>
            <person name="Goesmann A.G."/>
            <person name="Hartmann A.H."/>
            <person name="Borriss R.B."/>
            <person name="Grosch R.G."/>
            <person name="Puehler A.P."/>
            <person name="Schlueter A.S."/>
        </authorList>
    </citation>
    <scope>NUCLEOTIDE SEQUENCE [LARGE SCALE GENOMIC DNA]</scope>
    <source>
        <strain evidence="14">AG1-IB / isolate 7/3/14</strain>
    </source>
</reference>
<dbReference type="InterPro" id="IPR050364">
    <property type="entry name" value="Cytochrome_P450_fung"/>
</dbReference>
<dbReference type="HOGENOM" id="CLU_001570_2_2_1"/>
<evidence type="ECO:0000256" key="11">
    <source>
        <dbReference type="ARBA" id="ARBA00023136"/>
    </source>
</evidence>
<evidence type="ECO:0000313" key="14">
    <source>
        <dbReference type="Proteomes" id="UP000012065"/>
    </source>
</evidence>
<dbReference type="GO" id="GO:0016705">
    <property type="term" value="F:oxidoreductase activity, acting on paired donors, with incorporation or reduction of molecular oxygen"/>
    <property type="evidence" value="ECO:0007669"/>
    <property type="project" value="InterPro"/>
</dbReference>
<evidence type="ECO:0000256" key="1">
    <source>
        <dbReference type="ARBA" id="ARBA00001971"/>
    </source>
</evidence>
<keyword evidence="9" id="KW-0408">Iron</keyword>
<evidence type="ECO:0000256" key="3">
    <source>
        <dbReference type="ARBA" id="ARBA00010617"/>
    </source>
</evidence>
<evidence type="ECO:0000256" key="8">
    <source>
        <dbReference type="ARBA" id="ARBA00023002"/>
    </source>
</evidence>
<evidence type="ECO:0000256" key="7">
    <source>
        <dbReference type="ARBA" id="ARBA00022989"/>
    </source>
</evidence>
<dbReference type="GO" id="GO:0020037">
    <property type="term" value="F:heme binding"/>
    <property type="evidence" value="ECO:0007669"/>
    <property type="project" value="InterPro"/>
</dbReference>
<protein>
    <submittedName>
        <fullName evidence="13">Uncharacterized protein</fullName>
    </submittedName>
</protein>
<dbReference type="GO" id="GO:0016020">
    <property type="term" value="C:membrane"/>
    <property type="evidence" value="ECO:0007669"/>
    <property type="project" value="UniProtKB-SubCell"/>
</dbReference>
<dbReference type="InterPro" id="IPR036396">
    <property type="entry name" value="Cyt_P450_sf"/>
</dbReference>
<dbReference type="PANTHER" id="PTHR46300:SF2">
    <property type="entry name" value="CYTOCHROME P450 MONOOXYGENASE ALNH-RELATED"/>
    <property type="match status" value="1"/>
</dbReference>
<keyword evidence="6" id="KW-0479">Metal-binding</keyword>
<name>M5BY35_THACB</name>
<comment type="subcellular location">
    <subcellularLocation>
        <location evidence="2">Membrane</location>
    </subcellularLocation>
</comment>